<gene>
    <name evidence="2" type="ORF">ACJ73_04663</name>
</gene>
<dbReference type="Proteomes" id="UP000242791">
    <property type="component" value="Unassembled WGS sequence"/>
</dbReference>
<comment type="caution">
    <text evidence="2">The sequence shown here is derived from an EMBL/GenBank/DDBJ whole genome shotgun (WGS) entry which is preliminary data.</text>
</comment>
<dbReference type="VEuPathDB" id="FungiDB:ACJ73_04663"/>
<feature type="non-terminal residue" evidence="2">
    <location>
        <position position="73"/>
    </location>
</feature>
<reference evidence="2 3" key="1">
    <citation type="submission" date="2015-08" db="EMBL/GenBank/DDBJ databases">
        <title>Emmonsia species relationships and genome sequence.</title>
        <authorList>
            <person name="Cuomo C.A."/>
            <person name="Schwartz I.S."/>
            <person name="Kenyon C."/>
            <person name="De Hoog G.S."/>
            <person name="Govender N.P."/>
            <person name="Botha A."/>
            <person name="Moreno L."/>
            <person name="De Vries M."/>
            <person name="Munoz J.F."/>
            <person name="Stielow J.B."/>
        </authorList>
    </citation>
    <scope>NUCLEOTIDE SEQUENCE [LARGE SCALE GENOMIC DNA]</scope>
    <source>
        <strain evidence="2 3">EI222</strain>
    </source>
</reference>
<accession>A0A1J9R644</accession>
<name>A0A1J9R644_9EURO</name>
<dbReference type="OrthoDB" id="4188089at2759"/>
<feature type="region of interest" description="Disordered" evidence="1">
    <location>
        <begin position="1"/>
        <end position="29"/>
    </location>
</feature>
<keyword evidence="3" id="KW-1185">Reference proteome</keyword>
<feature type="compositionally biased region" description="Polar residues" evidence="1">
    <location>
        <begin position="11"/>
        <end position="28"/>
    </location>
</feature>
<proteinExistence type="predicted"/>
<protein>
    <submittedName>
        <fullName evidence="2">Uncharacterized protein</fullName>
    </submittedName>
</protein>
<dbReference type="AlphaFoldDB" id="A0A1J9R644"/>
<sequence length="73" mass="8122">MPNANHGMRSPPSTSSDAKGGDNTSQQDEIIENFEQMSAILETIETWRKEQYDADLRASVKENQDVAHNISVS</sequence>
<dbReference type="EMBL" id="LGTZ01000663">
    <property type="protein sequence ID" value="OJD23975.1"/>
    <property type="molecule type" value="Genomic_DNA"/>
</dbReference>
<evidence type="ECO:0000313" key="3">
    <source>
        <dbReference type="Proteomes" id="UP000242791"/>
    </source>
</evidence>
<evidence type="ECO:0000256" key="1">
    <source>
        <dbReference type="SAM" id="MobiDB-lite"/>
    </source>
</evidence>
<organism evidence="2 3">
    <name type="scientific">Blastomyces percursus</name>
    <dbReference type="NCBI Taxonomy" id="1658174"/>
    <lineage>
        <taxon>Eukaryota</taxon>
        <taxon>Fungi</taxon>
        <taxon>Dikarya</taxon>
        <taxon>Ascomycota</taxon>
        <taxon>Pezizomycotina</taxon>
        <taxon>Eurotiomycetes</taxon>
        <taxon>Eurotiomycetidae</taxon>
        <taxon>Onygenales</taxon>
        <taxon>Ajellomycetaceae</taxon>
        <taxon>Blastomyces</taxon>
    </lineage>
</organism>
<evidence type="ECO:0000313" key="2">
    <source>
        <dbReference type="EMBL" id="OJD23975.1"/>
    </source>
</evidence>